<dbReference type="InterPro" id="IPR002692">
    <property type="entry name" value="S45"/>
</dbReference>
<protein>
    <recommendedName>
        <fullName evidence="3">Penicillin acylase family protein</fullName>
    </recommendedName>
</protein>
<proteinExistence type="predicted"/>
<dbReference type="AlphaFoldDB" id="A0A133U513"/>
<dbReference type="InterPro" id="IPR029055">
    <property type="entry name" value="Ntn_hydrolases_N"/>
</dbReference>
<organism evidence="1 2">
    <name type="scientific">candidate division MSBL1 archaeon SCGC-AAA259B11</name>
    <dbReference type="NCBI Taxonomy" id="1698260"/>
    <lineage>
        <taxon>Archaea</taxon>
        <taxon>Methanobacteriati</taxon>
        <taxon>Methanobacteriota</taxon>
        <taxon>candidate division MSBL1</taxon>
    </lineage>
</organism>
<evidence type="ECO:0008006" key="3">
    <source>
        <dbReference type="Google" id="ProtNLM"/>
    </source>
</evidence>
<dbReference type="GO" id="GO:0016787">
    <property type="term" value="F:hydrolase activity"/>
    <property type="evidence" value="ECO:0007669"/>
    <property type="project" value="InterPro"/>
</dbReference>
<keyword evidence="2" id="KW-1185">Reference proteome</keyword>
<gene>
    <name evidence="1" type="ORF">AKJ61_03190</name>
</gene>
<feature type="non-terminal residue" evidence="1">
    <location>
        <position position="1"/>
    </location>
</feature>
<sequence>LKNGYVFTHYRFPPPDIKSACFQSLGIQKCRPSWRMIASPGEEYLGIYPGGQSGNPLSEHYSDMLRKYLNHEYNKLSLPKDSDDMEKNTIESKLLIKPNGGSK</sequence>
<evidence type="ECO:0000313" key="1">
    <source>
        <dbReference type="EMBL" id="KXA89283.1"/>
    </source>
</evidence>
<accession>A0A133U513</accession>
<dbReference type="EMBL" id="LHXK01000044">
    <property type="protein sequence ID" value="KXA89283.1"/>
    <property type="molecule type" value="Genomic_DNA"/>
</dbReference>
<comment type="caution">
    <text evidence="1">The sequence shown here is derived from an EMBL/GenBank/DDBJ whole genome shotgun (WGS) entry which is preliminary data.</text>
</comment>
<evidence type="ECO:0000313" key="2">
    <source>
        <dbReference type="Proteomes" id="UP000070184"/>
    </source>
</evidence>
<dbReference type="Gene3D" id="3.60.20.10">
    <property type="entry name" value="Glutamine Phosphoribosylpyrophosphate, subunit 1, domain 1"/>
    <property type="match status" value="1"/>
</dbReference>
<dbReference type="Proteomes" id="UP000070184">
    <property type="component" value="Unassembled WGS sequence"/>
</dbReference>
<dbReference type="GO" id="GO:0017000">
    <property type="term" value="P:antibiotic biosynthetic process"/>
    <property type="evidence" value="ECO:0007669"/>
    <property type="project" value="InterPro"/>
</dbReference>
<name>A0A133U513_9EURY</name>
<dbReference type="SUPFAM" id="SSF56235">
    <property type="entry name" value="N-terminal nucleophile aminohydrolases (Ntn hydrolases)"/>
    <property type="match status" value="1"/>
</dbReference>
<dbReference type="Pfam" id="PF01804">
    <property type="entry name" value="Penicil_amidase"/>
    <property type="match status" value="1"/>
</dbReference>
<reference evidence="1 2" key="1">
    <citation type="journal article" date="2016" name="Sci. Rep.">
        <title>Metabolic traits of an uncultured archaeal lineage -MSBL1- from brine pools of the Red Sea.</title>
        <authorList>
            <person name="Mwirichia R."/>
            <person name="Alam I."/>
            <person name="Rashid M."/>
            <person name="Vinu M."/>
            <person name="Ba-Alawi W."/>
            <person name="Anthony Kamau A."/>
            <person name="Kamanda Ngugi D."/>
            <person name="Goker M."/>
            <person name="Klenk H.P."/>
            <person name="Bajic V."/>
            <person name="Stingl U."/>
        </authorList>
    </citation>
    <scope>NUCLEOTIDE SEQUENCE [LARGE SCALE GENOMIC DNA]</scope>
    <source>
        <strain evidence="1">SCGC-AAA259B11</strain>
    </source>
</reference>